<dbReference type="InterPro" id="IPR029052">
    <property type="entry name" value="Metallo-depent_PP-like"/>
</dbReference>
<protein>
    <submittedName>
        <fullName evidence="2">Metallophosphoesterase</fullName>
    </submittedName>
</protein>
<dbReference type="InterPro" id="IPR051693">
    <property type="entry name" value="UPF0046_metallophosphoest"/>
</dbReference>
<proteinExistence type="predicted"/>
<dbReference type="SUPFAM" id="SSF56300">
    <property type="entry name" value="Metallo-dependent phosphatases"/>
    <property type="match status" value="1"/>
</dbReference>
<dbReference type="AlphaFoldDB" id="M7D8P6"/>
<reference evidence="2 3" key="1">
    <citation type="journal article" date="2013" name="Genome Announc.">
        <title>Genome Sequence of Hydrothermal Arsenic-Respiring Bacterium Marinobacter santoriniensis NKSG1T.</title>
        <authorList>
            <person name="Handley K.M."/>
            <person name="Upton M."/>
            <person name="Beatson S.A."/>
            <person name="Hery M."/>
            <person name="Lloyd J.R."/>
        </authorList>
    </citation>
    <scope>NUCLEOTIDE SEQUENCE [LARGE SCALE GENOMIC DNA]</scope>
    <source>
        <strain evidence="2 3">NKSG1</strain>
    </source>
</reference>
<gene>
    <name evidence="2" type="ORF">MSNKSG1_02344</name>
</gene>
<dbReference type="EMBL" id="APAT01000006">
    <property type="protein sequence ID" value="EMP57098.1"/>
    <property type="molecule type" value="Genomic_DNA"/>
</dbReference>
<organism evidence="2 3">
    <name type="scientific">Marinobacter santoriniensis NKSG1</name>
    <dbReference type="NCBI Taxonomy" id="1288826"/>
    <lineage>
        <taxon>Bacteria</taxon>
        <taxon>Pseudomonadati</taxon>
        <taxon>Pseudomonadota</taxon>
        <taxon>Gammaproteobacteria</taxon>
        <taxon>Pseudomonadales</taxon>
        <taxon>Marinobacteraceae</taxon>
        <taxon>Marinobacter</taxon>
    </lineage>
</organism>
<dbReference type="Gene3D" id="3.60.21.10">
    <property type="match status" value="1"/>
</dbReference>
<dbReference type="CDD" id="cd07379">
    <property type="entry name" value="MPP_239FB"/>
    <property type="match status" value="1"/>
</dbReference>
<dbReference type="OrthoDB" id="332939at2"/>
<dbReference type="PANTHER" id="PTHR12905">
    <property type="entry name" value="METALLOPHOSPHOESTERASE"/>
    <property type="match status" value="1"/>
</dbReference>
<dbReference type="PANTHER" id="PTHR12905:SF0">
    <property type="entry name" value="CALCINEURIN-LIKE PHOSPHOESTERASE DOMAIN-CONTAINING PROTEIN"/>
    <property type="match status" value="1"/>
</dbReference>
<feature type="domain" description="Calcineurin-like phosphoesterase" evidence="1">
    <location>
        <begin position="11"/>
        <end position="186"/>
    </location>
</feature>
<name>M7D8P6_9GAMM</name>
<evidence type="ECO:0000313" key="3">
    <source>
        <dbReference type="Proteomes" id="UP000011960"/>
    </source>
</evidence>
<dbReference type="STRING" id="1288826.MSNKSG1_02344"/>
<dbReference type="eggNOG" id="COG2129">
    <property type="taxonomic scope" value="Bacteria"/>
</dbReference>
<accession>M7D8P6</accession>
<dbReference type="Proteomes" id="UP000011960">
    <property type="component" value="Unassembled WGS sequence"/>
</dbReference>
<sequence>MVDPWEKKPVRIVCISDTHSMHEEIDDIPDGDVLVHAGDCLGRGTLFELDDFNYWLGELPHAHKILIAGNHDWCFERYPDKARPLVTNAVYLEESGVTIDGIEFWGSPYTPRFRDWAFNVDRGEKIASHWAKIPETTDVLITHGPPEGIFDEVVGPDCGMSVGCADLAKRIDSLHLKAHIFGHIHEAYGYGVRAKDGVKFANASICDKRYRAIRKPIVIDLVA</sequence>
<keyword evidence="3" id="KW-1185">Reference proteome</keyword>
<dbReference type="Pfam" id="PF00149">
    <property type="entry name" value="Metallophos"/>
    <property type="match status" value="1"/>
</dbReference>
<dbReference type="GO" id="GO:0016787">
    <property type="term" value="F:hydrolase activity"/>
    <property type="evidence" value="ECO:0007669"/>
    <property type="project" value="InterPro"/>
</dbReference>
<dbReference type="InterPro" id="IPR004843">
    <property type="entry name" value="Calcineurin-like_PHP"/>
</dbReference>
<dbReference type="RefSeq" id="WP_008937629.1">
    <property type="nucleotide sequence ID" value="NZ_APAT01000006.1"/>
</dbReference>
<evidence type="ECO:0000259" key="1">
    <source>
        <dbReference type="Pfam" id="PF00149"/>
    </source>
</evidence>
<comment type="caution">
    <text evidence="2">The sequence shown here is derived from an EMBL/GenBank/DDBJ whole genome shotgun (WGS) entry which is preliminary data.</text>
</comment>
<evidence type="ECO:0000313" key="2">
    <source>
        <dbReference type="EMBL" id="EMP57098.1"/>
    </source>
</evidence>